<dbReference type="Proteomes" id="UP001165275">
    <property type="component" value="Unassembled WGS sequence"/>
</dbReference>
<dbReference type="EMBL" id="JAGQDC010000022">
    <property type="protein sequence ID" value="MCL1031464.1"/>
    <property type="molecule type" value="Genomic_DNA"/>
</dbReference>
<proteinExistence type="predicted"/>
<name>A0ABT0KHG2_9GAMM</name>
<evidence type="ECO:0000313" key="1">
    <source>
        <dbReference type="EMBL" id="MCL1031464.1"/>
    </source>
</evidence>
<organism evidence="1 2">
    <name type="scientific">Serratia silvae</name>
    <dbReference type="NCBI Taxonomy" id="2824122"/>
    <lineage>
        <taxon>Bacteria</taxon>
        <taxon>Pseudomonadati</taxon>
        <taxon>Pseudomonadota</taxon>
        <taxon>Gammaproteobacteria</taxon>
        <taxon>Enterobacterales</taxon>
        <taxon>Yersiniaceae</taxon>
        <taxon>Serratia</taxon>
    </lineage>
</organism>
<dbReference type="InterPro" id="IPR010323">
    <property type="entry name" value="DUF924"/>
</dbReference>
<reference evidence="1" key="1">
    <citation type="submission" date="2021-04" db="EMBL/GenBank/DDBJ databases">
        <title>Genome sequence of Serratia sp. arafor3.</title>
        <authorList>
            <person name="Besaury L."/>
        </authorList>
    </citation>
    <scope>NUCLEOTIDE SEQUENCE</scope>
    <source>
        <strain evidence="1">Arafor3</strain>
    </source>
</reference>
<dbReference type="RefSeq" id="WP_248947469.1">
    <property type="nucleotide sequence ID" value="NZ_CBCSGY010000034.1"/>
</dbReference>
<protein>
    <submittedName>
        <fullName evidence="1">DUF924 domain-containing protein</fullName>
    </submittedName>
</protein>
<dbReference type="Pfam" id="PF06041">
    <property type="entry name" value="DUF924"/>
    <property type="match status" value="1"/>
</dbReference>
<dbReference type="Gene3D" id="1.20.58.320">
    <property type="entry name" value="TPR-like"/>
    <property type="match status" value="1"/>
</dbReference>
<sequence length="178" mass="20878">MHQQVLDFWFEEIDPVMWFKKDNEFDRLLHTRFGQIWQAAAQGELAHWRETITGRLAEIIVLDQFSRNLFRNTPRSFACDAMALVLAQEAIATGLCENLTVEQRGFLYLPFMHSESALIHQQALVLFRQLNNGDQLEFEIRHKAIIDRFGRYPHRNEILGRESTVEEQKFLQQPGSGF</sequence>
<gene>
    <name evidence="1" type="ORF">KAJ71_20935</name>
</gene>
<dbReference type="InterPro" id="IPR011990">
    <property type="entry name" value="TPR-like_helical_dom_sf"/>
</dbReference>
<dbReference type="SUPFAM" id="SSF48452">
    <property type="entry name" value="TPR-like"/>
    <property type="match status" value="1"/>
</dbReference>
<evidence type="ECO:0000313" key="2">
    <source>
        <dbReference type="Proteomes" id="UP001165275"/>
    </source>
</evidence>
<keyword evidence="2" id="KW-1185">Reference proteome</keyword>
<dbReference type="Gene3D" id="1.25.40.10">
    <property type="entry name" value="Tetratricopeptide repeat domain"/>
    <property type="match status" value="1"/>
</dbReference>
<accession>A0ABT0KHG2</accession>
<comment type="caution">
    <text evidence="1">The sequence shown here is derived from an EMBL/GenBank/DDBJ whole genome shotgun (WGS) entry which is preliminary data.</text>
</comment>